<gene>
    <name evidence="2" type="ORF">F7725_005983</name>
</gene>
<dbReference type="EMBL" id="JAAKFY010000009">
    <property type="protein sequence ID" value="KAF3852628.1"/>
    <property type="molecule type" value="Genomic_DNA"/>
</dbReference>
<dbReference type="PANTHER" id="PTHR23077:SF9">
    <property type="entry name" value="PEROXISOMAL ATPASE PEX6"/>
    <property type="match status" value="1"/>
</dbReference>
<protein>
    <recommendedName>
        <fullName evidence="1">AAA+ ATPase domain-containing protein</fullName>
    </recommendedName>
</protein>
<dbReference type="GO" id="GO:0005778">
    <property type="term" value="C:peroxisomal membrane"/>
    <property type="evidence" value="ECO:0007669"/>
    <property type="project" value="TreeGrafter"/>
</dbReference>
<dbReference type="InterPro" id="IPR003960">
    <property type="entry name" value="ATPase_AAA_CS"/>
</dbReference>
<dbReference type="InterPro" id="IPR003959">
    <property type="entry name" value="ATPase_AAA_core"/>
</dbReference>
<evidence type="ECO:0000313" key="3">
    <source>
        <dbReference type="Proteomes" id="UP000518266"/>
    </source>
</evidence>
<dbReference type="GO" id="GO:0016887">
    <property type="term" value="F:ATP hydrolysis activity"/>
    <property type="evidence" value="ECO:0007669"/>
    <property type="project" value="InterPro"/>
</dbReference>
<dbReference type="GO" id="GO:0005829">
    <property type="term" value="C:cytosol"/>
    <property type="evidence" value="ECO:0007669"/>
    <property type="project" value="TreeGrafter"/>
</dbReference>
<reference evidence="2 3" key="1">
    <citation type="submission" date="2020-03" db="EMBL/GenBank/DDBJ databases">
        <title>Dissostichus mawsoni Genome sequencing and assembly.</title>
        <authorList>
            <person name="Park H."/>
        </authorList>
    </citation>
    <scope>NUCLEOTIDE SEQUENCE [LARGE SCALE GENOMIC DNA]</scope>
    <source>
        <strain evidence="2">DM0001</strain>
        <tissue evidence="2">Muscle</tissue>
    </source>
</reference>
<dbReference type="GO" id="GO:0005524">
    <property type="term" value="F:ATP binding"/>
    <property type="evidence" value="ECO:0007669"/>
    <property type="project" value="InterPro"/>
</dbReference>
<feature type="domain" description="AAA+ ATPase" evidence="1">
    <location>
        <begin position="662"/>
        <end position="772"/>
    </location>
</feature>
<dbReference type="Pfam" id="PF00004">
    <property type="entry name" value="AAA"/>
    <property type="match status" value="2"/>
</dbReference>
<dbReference type="Pfam" id="PF25395">
    <property type="entry name" value="DPBB_PEX6"/>
    <property type="match status" value="1"/>
</dbReference>
<feature type="domain" description="AAA+ ATPase" evidence="1">
    <location>
        <begin position="458"/>
        <end position="588"/>
    </location>
</feature>
<dbReference type="InterPro" id="IPR057604">
    <property type="entry name" value="DPBB_PEX6"/>
</dbReference>
<name>A0A7J5YWY6_DISMA</name>
<dbReference type="PANTHER" id="PTHR23077">
    <property type="entry name" value="AAA-FAMILY ATPASE"/>
    <property type="match status" value="1"/>
</dbReference>
<evidence type="ECO:0000313" key="2">
    <source>
        <dbReference type="EMBL" id="KAF3852628.1"/>
    </source>
</evidence>
<dbReference type="OrthoDB" id="2187at2759"/>
<dbReference type="InterPro" id="IPR003593">
    <property type="entry name" value="AAA+_ATPase"/>
</dbReference>
<proteinExistence type="predicted"/>
<evidence type="ECO:0000259" key="1">
    <source>
        <dbReference type="SMART" id="SM00382"/>
    </source>
</evidence>
<dbReference type="Gene3D" id="1.10.8.60">
    <property type="match status" value="1"/>
</dbReference>
<sequence length="860" mass="94267">MALQVELCCLETFPYHLSPLDVLIFQSHLDSIFQNDRDPPTVLFTPQPPQGSCKPGILLRLHPTTEEETAGSPRPEFKTRVRLFTSRLFLQHHGLQRAGSTGTIRAMEPVSLNRVVLGARSRQTLLWAGGERFSEGLLELCSRDSVCWPGRETRCCCPPYTWGRTRERKLLGSGFSGVLQALECRLDVRVVDTQRWRGVKGQQGVAVDVDSCVFVSKRLLLRLGLFNQEWVKLSRPGGSCRTTDMRGGVCRHRLVSVLVLDPSLTPDLQNQEEVGFISATLWFNMTEGDVIPVSSCTLRMKRWRPSPPAPGGPHSHSFCRSASPAFSSELHVQPVISPLYNSLSCYDTVLSEHFSTPRLVSEGDILTVRAENHPDLLENNSEGIHRYGSAIHEYMMFTSMLKTTEDMHVIIKRPPAARSPPSVEGSSLWSSLSPPGLLRTVELLSSIVLPHLHHSSLPGCTVLLHGPSGSGKMTAVSAASRRLNLHLLKVDCVSVCADTPAASEVKLSSVFQRAEALQPCILLLRNLQVLLRPRGGAEEHGRVQAALSQLLHSAPTSVVVVATVCRPREVSAGVISAFVHQVALESPSEEQRRSMLLSLSRGLPLGETSTWRGSPKSPRISISVVLNRDGCSSGFKPEVKKEILDTVQLPLQRPELLSLGLNRTGVLLYGPPGTGKTLLAKAVATECSMTFLRARSAAPCVIFFDELDSLAPSRGRSGDSGGVVSQLLAELDALQSSVGVFVIGATNRPDLLDQSLLRPGRFDKLVYVGINEDRGSQLQVLQAILRKFQVDSAVDLQQVVDRCPDHMTGADLYALCLDSEDSPVLVTVEDFSSALENFKPSVSEEELLRYRNIQQKLTAK</sequence>
<dbReference type="Proteomes" id="UP000518266">
    <property type="component" value="Unassembled WGS sequence"/>
</dbReference>
<dbReference type="InterPro" id="IPR050168">
    <property type="entry name" value="AAA_ATPase_domain"/>
</dbReference>
<dbReference type="GO" id="GO:0016558">
    <property type="term" value="P:protein import into peroxisome matrix"/>
    <property type="evidence" value="ECO:0007669"/>
    <property type="project" value="TreeGrafter"/>
</dbReference>
<organism evidence="2 3">
    <name type="scientific">Dissostichus mawsoni</name>
    <name type="common">Antarctic cod</name>
    <dbReference type="NCBI Taxonomy" id="36200"/>
    <lineage>
        <taxon>Eukaryota</taxon>
        <taxon>Metazoa</taxon>
        <taxon>Chordata</taxon>
        <taxon>Craniata</taxon>
        <taxon>Vertebrata</taxon>
        <taxon>Euteleostomi</taxon>
        <taxon>Actinopterygii</taxon>
        <taxon>Neopterygii</taxon>
        <taxon>Teleostei</taxon>
        <taxon>Neoteleostei</taxon>
        <taxon>Acanthomorphata</taxon>
        <taxon>Eupercaria</taxon>
        <taxon>Perciformes</taxon>
        <taxon>Notothenioidei</taxon>
        <taxon>Nototheniidae</taxon>
        <taxon>Dissostichus</taxon>
    </lineage>
</organism>
<comment type="caution">
    <text evidence="2">The sequence shown here is derived from an EMBL/GenBank/DDBJ whole genome shotgun (WGS) entry which is preliminary data.</text>
</comment>
<dbReference type="Gene3D" id="3.40.50.300">
    <property type="entry name" value="P-loop containing nucleotide triphosphate hydrolases"/>
    <property type="match status" value="3"/>
</dbReference>
<accession>A0A7J5YWY6</accession>
<dbReference type="PROSITE" id="PS00674">
    <property type="entry name" value="AAA"/>
    <property type="match status" value="1"/>
</dbReference>
<dbReference type="SMART" id="SM00382">
    <property type="entry name" value="AAA"/>
    <property type="match status" value="2"/>
</dbReference>
<dbReference type="SUPFAM" id="SSF52540">
    <property type="entry name" value="P-loop containing nucleoside triphosphate hydrolases"/>
    <property type="match status" value="2"/>
</dbReference>
<dbReference type="InterPro" id="IPR027417">
    <property type="entry name" value="P-loop_NTPase"/>
</dbReference>
<keyword evidence="3" id="KW-1185">Reference proteome</keyword>
<dbReference type="AlphaFoldDB" id="A0A7J5YWY6"/>